<protein>
    <submittedName>
        <fullName evidence="6">Arginine transport system periplasmic binding protein</fullName>
    </submittedName>
</protein>
<dbReference type="SUPFAM" id="SSF53850">
    <property type="entry name" value="Periplasmic binding protein-like II"/>
    <property type="match status" value="1"/>
</dbReference>
<evidence type="ECO:0000313" key="7">
    <source>
        <dbReference type="Proteomes" id="UP000054729"/>
    </source>
</evidence>
<dbReference type="PATRIC" id="fig|66969.6.peg.3362"/>
<dbReference type="Proteomes" id="UP000054729">
    <property type="component" value="Unassembled WGS sequence"/>
</dbReference>
<dbReference type="AlphaFoldDB" id="A0A0W1A117"/>
<evidence type="ECO:0000256" key="3">
    <source>
        <dbReference type="SAM" id="SignalP"/>
    </source>
</evidence>
<organism evidence="6 7">
    <name type="scientific">Legionella waltersii</name>
    <dbReference type="NCBI Taxonomy" id="66969"/>
    <lineage>
        <taxon>Bacteria</taxon>
        <taxon>Pseudomonadati</taxon>
        <taxon>Pseudomonadota</taxon>
        <taxon>Gammaproteobacteria</taxon>
        <taxon>Legionellales</taxon>
        <taxon>Legionellaceae</taxon>
        <taxon>Legionella</taxon>
    </lineage>
</organism>
<comment type="similarity">
    <text evidence="1">Belongs to the bacterial solute-binding protein 3 family.</text>
</comment>
<dbReference type="InterPro" id="IPR001638">
    <property type="entry name" value="Solute-binding_3/MltF_N"/>
</dbReference>
<accession>A0A0W1A117</accession>
<dbReference type="OrthoDB" id="5650375at2"/>
<evidence type="ECO:0000313" key="6">
    <source>
        <dbReference type="EMBL" id="KTD75035.1"/>
    </source>
</evidence>
<dbReference type="PANTHER" id="PTHR35936">
    <property type="entry name" value="MEMBRANE-BOUND LYTIC MUREIN TRANSGLYCOSYLASE F"/>
    <property type="match status" value="1"/>
</dbReference>
<keyword evidence="7" id="KW-1185">Reference proteome</keyword>
<dbReference type="SMART" id="SM00079">
    <property type="entry name" value="PBPe"/>
    <property type="match status" value="1"/>
</dbReference>
<reference evidence="6 7" key="1">
    <citation type="submission" date="2015-11" db="EMBL/GenBank/DDBJ databases">
        <title>Genomic analysis of 38 Legionella species identifies large and diverse effector repertoires.</title>
        <authorList>
            <person name="Burstein D."/>
            <person name="Amaro F."/>
            <person name="Zusman T."/>
            <person name="Lifshitz Z."/>
            <person name="Cohen O."/>
            <person name="Gilbert J.A."/>
            <person name="Pupko T."/>
            <person name="Shuman H.A."/>
            <person name="Segal G."/>
        </authorList>
    </citation>
    <scope>NUCLEOTIDE SEQUENCE [LARGE SCALE GENOMIC DNA]</scope>
    <source>
        <strain evidence="6 7">ATCC 51914</strain>
    </source>
</reference>
<evidence type="ECO:0000256" key="2">
    <source>
        <dbReference type="ARBA" id="ARBA00022729"/>
    </source>
</evidence>
<dbReference type="EMBL" id="LNZB01000060">
    <property type="protein sequence ID" value="KTD75035.1"/>
    <property type="molecule type" value="Genomic_DNA"/>
</dbReference>
<evidence type="ECO:0000256" key="1">
    <source>
        <dbReference type="ARBA" id="ARBA00010333"/>
    </source>
</evidence>
<feature type="chain" id="PRO_5006919282" evidence="3">
    <location>
        <begin position="22"/>
        <end position="237"/>
    </location>
</feature>
<feature type="domain" description="Ionotropic glutamate receptor C-terminal" evidence="5">
    <location>
        <begin position="24"/>
        <end position="236"/>
    </location>
</feature>
<dbReference type="Pfam" id="PF00497">
    <property type="entry name" value="SBP_bac_3"/>
    <property type="match status" value="1"/>
</dbReference>
<sequence length="237" mass="27073">MKWSSTVLLLLCSLSYELSHANIIVGVPTYRPPYVINPTQGFDIQLINNICVRLNEKCILKTMDFGLIERALRNGEIDVAIGAITISDERLHYFVFSLPYMASYGEFVVSRNSKIKQVNELETKQVGVISGSDLDEFINDYFSELFRITQFKLIDDLLLALKNKKIDAMFVDRKSIGYWQTKNTNDLKVIGSSILIGKGFGIMAMPKNISLINRMNKVLLQLENDGTYTRIYNLYFI</sequence>
<feature type="domain" description="Solute-binding protein family 3/N-terminal" evidence="4">
    <location>
        <begin position="22"/>
        <end position="237"/>
    </location>
</feature>
<name>A0A0W1A117_9GAMM</name>
<dbReference type="PANTHER" id="PTHR35936:SF19">
    <property type="entry name" value="AMINO-ACID-BINDING PROTEIN YXEM-RELATED"/>
    <property type="match status" value="1"/>
</dbReference>
<dbReference type="GO" id="GO:0016020">
    <property type="term" value="C:membrane"/>
    <property type="evidence" value="ECO:0007669"/>
    <property type="project" value="InterPro"/>
</dbReference>
<evidence type="ECO:0000259" key="5">
    <source>
        <dbReference type="SMART" id="SM00079"/>
    </source>
</evidence>
<dbReference type="GO" id="GO:0015276">
    <property type="term" value="F:ligand-gated monoatomic ion channel activity"/>
    <property type="evidence" value="ECO:0007669"/>
    <property type="project" value="InterPro"/>
</dbReference>
<evidence type="ECO:0000259" key="4">
    <source>
        <dbReference type="SMART" id="SM00062"/>
    </source>
</evidence>
<gene>
    <name evidence="6" type="primary">artJ_4</name>
    <name evidence="6" type="ORF">Lwal_3076</name>
</gene>
<proteinExistence type="inferred from homology"/>
<dbReference type="InterPro" id="IPR001320">
    <property type="entry name" value="Iontro_rcpt_C"/>
</dbReference>
<dbReference type="Gene3D" id="3.40.190.10">
    <property type="entry name" value="Periplasmic binding protein-like II"/>
    <property type="match status" value="2"/>
</dbReference>
<feature type="signal peptide" evidence="3">
    <location>
        <begin position="1"/>
        <end position="21"/>
    </location>
</feature>
<comment type="caution">
    <text evidence="6">The sequence shown here is derived from an EMBL/GenBank/DDBJ whole genome shotgun (WGS) entry which is preliminary data.</text>
</comment>
<dbReference type="RefSeq" id="WP_058481669.1">
    <property type="nucleotide sequence ID" value="NZ_CAAAIQ010000005.1"/>
</dbReference>
<dbReference type="STRING" id="66969.Lwal_3076"/>
<keyword evidence="2 3" id="KW-0732">Signal</keyword>
<dbReference type="SMART" id="SM00062">
    <property type="entry name" value="PBPb"/>
    <property type="match status" value="1"/>
</dbReference>